<reference evidence="1 2" key="1">
    <citation type="submission" date="2016-02" db="EMBL/GenBank/DDBJ databases">
        <title>Genome analysis of coral dinoflagellate symbionts highlights evolutionary adaptations to a symbiotic lifestyle.</title>
        <authorList>
            <person name="Aranda M."/>
            <person name="Li Y."/>
            <person name="Liew Y.J."/>
            <person name="Baumgarten S."/>
            <person name="Simakov O."/>
            <person name="Wilson M."/>
            <person name="Piel J."/>
            <person name="Ashoor H."/>
            <person name="Bougouffa S."/>
            <person name="Bajic V.B."/>
            <person name="Ryu T."/>
            <person name="Ravasi T."/>
            <person name="Bayer T."/>
            <person name="Micklem G."/>
            <person name="Kim H."/>
            <person name="Bhak J."/>
            <person name="Lajeunesse T.C."/>
            <person name="Voolstra C.R."/>
        </authorList>
    </citation>
    <scope>NUCLEOTIDE SEQUENCE [LARGE SCALE GENOMIC DNA]</scope>
    <source>
        <strain evidence="1 2">CCMP2467</strain>
    </source>
</reference>
<organism evidence="1 2">
    <name type="scientific">Symbiodinium microadriaticum</name>
    <name type="common">Dinoflagellate</name>
    <name type="synonym">Zooxanthella microadriatica</name>
    <dbReference type="NCBI Taxonomy" id="2951"/>
    <lineage>
        <taxon>Eukaryota</taxon>
        <taxon>Sar</taxon>
        <taxon>Alveolata</taxon>
        <taxon>Dinophyceae</taxon>
        <taxon>Suessiales</taxon>
        <taxon>Symbiodiniaceae</taxon>
        <taxon>Symbiodinium</taxon>
    </lineage>
</organism>
<evidence type="ECO:0000313" key="2">
    <source>
        <dbReference type="Proteomes" id="UP000186817"/>
    </source>
</evidence>
<dbReference type="AlphaFoldDB" id="A0A1Q9CAR0"/>
<gene>
    <name evidence="1" type="ORF">AK812_SmicGene39617</name>
</gene>
<sequence>MVTATFPPHSLTHALHVLQQLASGEGRPVPVQEAQLLLSLAAATNALPNNTLVHLPWAWGQFVFPDGYIPATAQSIAPRDVLLQPCAVFRSPPAFCKAQLRRAITVALQLARDASGANPSSQTRASPALARAWKVWLFLPRMLLFRPAQSPKVPKQQLLARFTTFFQGDWGSLSRAALDEAGAVGLHSASPSDDVARRAERAAHLARLGELSAARQALIAEPLAPTSDSTLRELTDPVRRPPHPYRPLPPELLDFQPEAPVALDRAAAHARAPHLCQADTLPKCSASFSMMKRRHLCLQMSRPSSPERRCLHLSLLQSPWDDLLLFASPLEAPGGLLWAIC</sequence>
<protein>
    <submittedName>
        <fullName evidence="1">Uncharacterized protein</fullName>
    </submittedName>
</protein>
<dbReference type="EMBL" id="LSRX01001425">
    <property type="protein sequence ID" value="OLP80024.1"/>
    <property type="molecule type" value="Genomic_DNA"/>
</dbReference>
<evidence type="ECO:0000313" key="1">
    <source>
        <dbReference type="EMBL" id="OLP80024.1"/>
    </source>
</evidence>
<keyword evidence="2" id="KW-1185">Reference proteome</keyword>
<proteinExistence type="predicted"/>
<comment type="caution">
    <text evidence="1">The sequence shown here is derived from an EMBL/GenBank/DDBJ whole genome shotgun (WGS) entry which is preliminary data.</text>
</comment>
<dbReference type="Proteomes" id="UP000186817">
    <property type="component" value="Unassembled WGS sequence"/>
</dbReference>
<accession>A0A1Q9CAR0</accession>
<name>A0A1Q9CAR0_SYMMI</name>